<reference evidence="6" key="1">
    <citation type="submission" date="2019-03" db="EMBL/GenBank/DDBJ databases">
        <title>Long read genome sequence of the mycoparasitic Pythium oligandrum ATCC 38472 isolated from sugarbeet rhizosphere.</title>
        <authorList>
            <person name="Gaulin E."/>
        </authorList>
    </citation>
    <scope>NUCLEOTIDE SEQUENCE</scope>
    <source>
        <strain evidence="6">ATCC 38472_TT</strain>
    </source>
</reference>
<keyword evidence="3" id="KW-0812">Transmembrane</keyword>
<dbReference type="Proteomes" id="UP000794436">
    <property type="component" value="Unassembled WGS sequence"/>
</dbReference>
<feature type="domain" description="BAT2 N-terminal" evidence="4">
    <location>
        <begin position="68"/>
        <end position="208"/>
    </location>
</feature>
<dbReference type="InterPro" id="IPR018628">
    <property type="entry name" value="Coa3_CC"/>
</dbReference>
<feature type="domain" description="Cytochrome c oxidase assembly factor 3 mitochondrial coiled-coil" evidence="5">
    <location>
        <begin position="257"/>
        <end position="293"/>
    </location>
</feature>
<evidence type="ECO:0000313" key="6">
    <source>
        <dbReference type="EMBL" id="TMW57949.1"/>
    </source>
</evidence>
<dbReference type="Pfam" id="PF07001">
    <property type="entry name" value="BAT2_N"/>
    <property type="match status" value="1"/>
</dbReference>
<organism evidence="6 7">
    <name type="scientific">Pythium oligandrum</name>
    <name type="common">Mycoparasitic fungus</name>
    <dbReference type="NCBI Taxonomy" id="41045"/>
    <lineage>
        <taxon>Eukaryota</taxon>
        <taxon>Sar</taxon>
        <taxon>Stramenopiles</taxon>
        <taxon>Oomycota</taxon>
        <taxon>Peronosporomycetes</taxon>
        <taxon>Pythiales</taxon>
        <taxon>Pythiaceae</taxon>
        <taxon>Pythium</taxon>
    </lineage>
</organism>
<evidence type="ECO:0000259" key="5">
    <source>
        <dbReference type="Pfam" id="PF09813"/>
    </source>
</evidence>
<keyword evidence="3" id="KW-1133">Transmembrane helix</keyword>
<name>A0A8K1C7M8_PYTOL</name>
<feature type="region of interest" description="Disordered" evidence="2">
    <location>
        <begin position="38"/>
        <end position="79"/>
    </location>
</feature>
<evidence type="ECO:0000313" key="7">
    <source>
        <dbReference type="Proteomes" id="UP000794436"/>
    </source>
</evidence>
<protein>
    <submittedName>
        <fullName evidence="6">Uncharacterized protein</fullName>
    </submittedName>
</protein>
<comment type="caution">
    <text evidence="6">The sequence shown here is derived from an EMBL/GenBank/DDBJ whole genome shotgun (WGS) entry which is preliminary data.</text>
</comment>
<feature type="compositionally biased region" description="Basic and acidic residues" evidence="2">
    <location>
        <begin position="46"/>
        <end position="63"/>
    </location>
</feature>
<keyword evidence="3" id="KW-0472">Membrane</keyword>
<keyword evidence="7" id="KW-1185">Reference proteome</keyword>
<sequence length="315" mass="33817">MWKDVATRRVTASERDLPTNTTKTWWHAERRVSAASSAAIAGEIDAETRAGDTQEATPRDERMTASIARSSSSSKTKFSSRNLNAVYKAPVSKSSESAGFPSANRMLVLRPVRGAVGVAKANTVAAPTPINTPSLRKENMGQDIHVNLVPSGRNGWGNEKNDEKSTEERRPSEPHEASEHQSSGENVWNGGVHSAPTTTLSQPSGNSAAIIVIIASVLDRDPDGVLIRVDSVRAVCGACRCDRVAHQSSKETKMALSIRAKNFIMGSSLGAFAFGVFAYTVQQMSKDDFAELDEVAKVNVHQSGAIKATPIKKSE</sequence>
<evidence type="ECO:0000256" key="1">
    <source>
        <dbReference type="ARBA" id="ARBA00022553"/>
    </source>
</evidence>
<feature type="compositionally biased region" description="Basic and acidic residues" evidence="2">
    <location>
        <begin position="159"/>
        <end position="179"/>
    </location>
</feature>
<dbReference type="EMBL" id="SPLM01000113">
    <property type="protein sequence ID" value="TMW57949.1"/>
    <property type="molecule type" value="Genomic_DNA"/>
</dbReference>
<feature type="region of interest" description="Disordered" evidence="2">
    <location>
        <begin position="146"/>
        <end position="201"/>
    </location>
</feature>
<evidence type="ECO:0000259" key="4">
    <source>
        <dbReference type="Pfam" id="PF07001"/>
    </source>
</evidence>
<dbReference type="Pfam" id="PF09813">
    <property type="entry name" value="Coa3_cc"/>
    <property type="match status" value="1"/>
</dbReference>
<evidence type="ECO:0000256" key="3">
    <source>
        <dbReference type="SAM" id="Phobius"/>
    </source>
</evidence>
<keyword evidence="1" id="KW-0597">Phosphoprotein</keyword>
<dbReference type="InterPro" id="IPR009738">
    <property type="entry name" value="BAT2_N"/>
</dbReference>
<gene>
    <name evidence="6" type="ORF">Poli38472_013423</name>
</gene>
<feature type="compositionally biased region" description="Low complexity" evidence="2">
    <location>
        <begin position="64"/>
        <end position="79"/>
    </location>
</feature>
<dbReference type="OrthoDB" id="10018333at2759"/>
<evidence type="ECO:0000256" key="2">
    <source>
        <dbReference type="SAM" id="MobiDB-lite"/>
    </source>
</evidence>
<dbReference type="AlphaFoldDB" id="A0A8K1C7M8"/>
<proteinExistence type="predicted"/>
<feature type="transmembrane region" description="Helical" evidence="3">
    <location>
        <begin position="263"/>
        <end position="281"/>
    </location>
</feature>
<accession>A0A8K1C7M8</accession>